<dbReference type="SMART" id="SM00382">
    <property type="entry name" value="AAA"/>
    <property type="match status" value="1"/>
</dbReference>
<evidence type="ECO:0000256" key="6">
    <source>
        <dbReference type="ARBA" id="ARBA00022825"/>
    </source>
</evidence>
<evidence type="ECO:0000256" key="2">
    <source>
        <dbReference type="ARBA" id="ARBA00022490"/>
    </source>
</evidence>
<dbReference type="SMART" id="SM00464">
    <property type="entry name" value="LON"/>
    <property type="match status" value="1"/>
</dbReference>
<dbReference type="Gene3D" id="1.10.8.60">
    <property type="match status" value="1"/>
</dbReference>
<dbReference type="Pfam" id="PF22667">
    <property type="entry name" value="Lon_lid"/>
    <property type="match status" value="1"/>
</dbReference>
<dbReference type="EC" id="3.4.21.53" evidence="9 10"/>
<dbReference type="PATRIC" id="fig|1279009.4.peg.2905"/>
<feature type="domain" description="Lon proteolytic" evidence="15">
    <location>
        <begin position="628"/>
        <end position="809"/>
    </location>
</feature>
<dbReference type="NCBIfam" id="TIGR00763">
    <property type="entry name" value="lon"/>
    <property type="match status" value="1"/>
</dbReference>
<feature type="binding site" evidence="9 12">
    <location>
        <begin position="392"/>
        <end position="399"/>
    </location>
    <ligand>
        <name>ATP</name>
        <dbReference type="ChEBI" id="CHEBI:30616"/>
    </ligand>
</feature>
<dbReference type="PANTHER" id="PTHR10046">
    <property type="entry name" value="ATP DEPENDENT LON PROTEASE FAMILY MEMBER"/>
    <property type="match status" value="1"/>
</dbReference>
<dbReference type="PROSITE" id="PS01046">
    <property type="entry name" value="LON_SER"/>
    <property type="match status" value="1"/>
</dbReference>
<dbReference type="InterPro" id="IPR027417">
    <property type="entry name" value="P-loop_NTPase"/>
</dbReference>
<evidence type="ECO:0000256" key="13">
    <source>
        <dbReference type="PROSITE-ProRule" id="PRU01122"/>
    </source>
</evidence>
<dbReference type="GO" id="GO:0005737">
    <property type="term" value="C:cytoplasm"/>
    <property type="evidence" value="ECO:0007669"/>
    <property type="project" value="UniProtKB-SubCell"/>
</dbReference>
<comment type="subunit">
    <text evidence="9 10">Homohexamer. Organized in a ring with a central cavity.</text>
</comment>
<comment type="subcellular location">
    <subcellularLocation>
        <location evidence="1 9 10">Cytoplasm</location>
    </subcellularLocation>
</comment>
<evidence type="ECO:0000256" key="3">
    <source>
        <dbReference type="ARBA" id="ARBA00022670"/>
    </source>
</evidence>
<proteinExistence type="evidence at transcript level"/>
<dbReference type="Pfam" id="PF05362">
    <property type="entry name" value="Lon_C"/>
    <property type="match status" value="1"/>
</dbReference>
<evidence type="ECO:0000256" key="1">
    <source>
        <dbReference type="ARBA" id="ARBA00004496"/>
    </source>
</evidence>
<dbReference type="InterPro" id="IPR020568">
    <property type="entry name" value="Ribosomal_Su5_D2-typ_SF"/>
</dbReference>
<protein>
    <recommendedName>
        <fullName evidence="9 10">Lon protease</fullName>
        <ecNumber evidence="9 10">3.4.21.53</ecNumber>
    </recommendedName>
    <alternativeName>
        <fullName evidence="9">ATP-dependent protease La</fullName>
    </alternativeName>
</protein>
<dbReference type="CDD" id="cd19500">
    <property type="entry name" value="RecA-like_Lon"/>
    <property type="match status" value="1"/>
</dbReference>
<accession>M7MZZ2</accession>
<evidence type="ECO:0000256" key="12">
    <source>
        <dbReference type="PIRSR" id="PIRSR001174-2"/>
    </source>
</evidence>
<dbReference type="Gene3D" id="1.20.58.1480">
    <property type="match status" value="1"/>
</dbReference>
<feature type="active site" evidence="9 11">
    <location>
        <position position="715"/>
    </location>
</feature>
<comment type="similarity">
    <text evidence="9 10 13 14">Belongs to the peptidase S16 family.</text>
</comment>
<keyword evidence="5 9" id="KW-0378">Hydrolase</keyword>
<dbReference type="GO" id="GO:0016887">
    <property type="term" value="F:ATP hydrolysis activity"/>
    <property type="evidence" value="ECO:0007669"/>
    <property type="project" value="UniProtKB-UniRule"/>
</dbReference>
<evidence type="ECO:0000256" key="7">
    <source>
        <dbReference type="ARBA" id="ARBA00022840"/>
    </source>
</evidence>
<dbReference type="InterPro" id="IPR015947">
    <property type="entry name" value="PUA-like_sf"/>
</dbReference>
<dbReference type="FunFam" id="3.40.50.300:FF:000382">
    <property type="entry name" value="Lon protease homolog 2, peroxisomal"/>
    <property type="match status" value="1"/>
</dbReference>
<dbReference type="eggNOG" id="COG0466">
    <property type="taxonomic scope" value="Bacteria"/>
</dbReference>
<dbReference type="SUPFAM" id="SSF88697">
    <property type="entry name" value="PUA domain-like"/>
    <property type="match status" value="1"/>
</dbReference>
<dbReference type="InterPro" id="IPR003959">
    <property type="entry name" value="ATPase_AAA_core"/>
</dbReference>
<evidence type="ECO:0000313" key="17">
    <source>
        <dbReference type="EMBL" id="EMR02008.1"/>
    </source>
</evidence>
<dbReference type="Gene3D" id="3.40.50.300">
    <property type="entry name" value="P-loop containing nucleotide triphosphate hydrolases"/>
    <property type="match status" value="1"/>
</dbReference>
<comment type="induction">
    <text evidence="9">By heat shock.</text>
</comment>
<feature type="domain" description="Lon N-terminal" evidence="16">
    <location>
        <begin position="46"/>
        <end position="241"/>
    </location>
</feature>
<dbReference type="Gene3D" id="3.30.230.10">
    <property type="match status" value="1"/>
</dbReference>
<dbReference type="PRINTS" id="PR00830">
    <property type="entry name" value="ENDOLAPTASE"/>
</dbReference>
<dbReference type="InterPro" id="IPR003593">
    <property type="entry name" value="AAA+_ATPase"/>
</dbReference>
<dbReference type="Gene3D" id="2.30.130.40">
    <property type="entry name" value="LON domain-like"/>
    <property type="match status" value="1"/>
</dbReference>
<organism evidence="17 18">
    <name type="scientific">Cesiribacter andamanensis AMV16</name>
    <dbReference type="NCBI Taxonomy" id="1279009"/>
    <lineage>
        <taxon>Bacteria</taxon>
        <taxon>Pseudomonadati</taxon>
        <taxon>Bacteroidota</taxon>
        <taxon>Cytophagia</taxon>
        <taxon>Cytophagales</taxon>
        <taxon>Cesiribacteraceae</taxon>
        <taxon>Cesiribacter</taxon>
    </lineage>
</organism>
<dbReference type="InterPro" id="IPR054594">
    <property type="entry name" value="Lon_lid"/>
</dbReference>
<evidence type="ECO:0000256" key="11">
    <source>
        <dbReference type="PIRSR" id="PIRSR001174-1"/>
    </source>
</evidence>
<dbReference type="InterPro" id="IPR027065">
    <property type="entry name" value="Lon_Prtase"/>
</dbReference>
<evidence type="ECO:0000259" key="15">
    <source>
        <dbReference type="PROSITE" id="PS51786"/>
    </source>
</evidence>
<keyword evidence="6 9" id="KW-0720">Serine protease</keyword>
<dbReference type="GO" id="GO:0005524">
    <property type="term" value="F:ATP binding"/>
    <property type="evidence" value="ECO:0007669"/>
    <property type="project" value="UniProtKB-UniRule"/>
</dbReference>
<dbReference type="Gene3D" id="1.20.5.5270">
    <property type="match status" value="1"/>
</dbReference>
<dbReference type="PIRSF" id="PIRSF001174">
    <property type="entry name" value="Lon_proteas"/>
    <property type="match status" value="1"/>
</dbReference>
<dbReference type="Pfam" id="PF00004">
    <property type="entry name" value="AAA"/>
    <property type="match status" value="1"/>
</dbReference>
<dbReference type="EMBL" id="AODQ01000078">
    <property type="protein sequence ID" value="EMR02008.1"/>
    <property type="molecule type" value="Genomic_DNA"/>
</dbReference>
<keyword evidence="8 9" id="KW-0346">Stress response</keyword>
<dbReference type="InterPro" id="IPR014721">
    <property type="entry name" value="Ribsml_uS5_D2-typ_fold_subgr"/>
</dbReference>
<dbReference type="GO" id="GO:0006515">
    <property type="term" value="P:protein quality control for misfolded or incompletely synthesized proteins"/>
    <property type="evidence" value="ECO:0007669"/>
    <property type="project" value="UniProtKB-UniRule"/>
</dbReference>
<dbReference type="OrthoDB" id="9803599at2"/>
<evidence type="ECO:0000313" key="18">
    <source>
        <dbReference type="Proteomes" id="UP000011910"/>
    </source>
</evidence>
<evidence type="ECO:0000259" key="16">
    <source>
        <dbReference type="PROSITE" id="PS51787"/>
    </source>
</evidence>
<keyword evidence="18" id="KW-1185">Reference proteome</keyword>
<gene>
    <name evidence="17" type="primary">lon2</name>
    <name evidence="9" type="synonym">lon</name>
    <name evidence="17" type="ORF">ADICEAN_02867</name>
</gene>
<dbReference type="GO" id="GO:0034605">
    <property type="term" value="P:cellular response to heat"/>
    <property type="evidence" value="ECO:0007669"/>
    <property type="project" value="UniProtKB-UniRule"/>
</dbReference>
<dbReference type="Pfam" id="PF02190">
    <property type="entry name" value="LON_substr_bdg"/>
    <property type="match status" value="1"/>
</dbReference>
<evidence type="ECO:0000256" key="10">
    <source>
        <dbReference type="PIRNR" id="PIRNR001174"/>
    </source>
</evidence>
<dbReference type="InterPro" id="IPR046336">
    <property type="entry name" value="Lon_prtase_N_sf"/>
</dbReference>
<dbReference type="RefSeq" id="WP_009196254.1">
    <property type="nucleotide sequence ID" value="NZ_AODQ01000078.1"/>
</dbReference>
<dbReference type="GO" id="GO:0004252">
    <property type="term" value="F:serine-type endopeptidase activity"/>
    <property type="evidence" value="ECO:0007669"/>
    <property type="project" value="UniProtKB-UniRule"/>
</dbReference>
<dbReference type="SUPFAM" id="SSF52540">
    <property type="entry name" value="P-loop containing nucleoside triphosphate hydrolases"/>
    <property type="match status" value="1"/>
</dbReference>
<dbReference type="GO" id="GO:0004176">
    <property type="term" value="F:ATP-dependent peptidase activity"/>
    <property type="evidence" value="ECO:0007669"/>
    <property type="project" value="UniProtKB-UniRule"/>
</dbReference>
<keyword evidence="2 9" id="KW-0963">Cytoplasm</keyword>
<dbReference type="AlphaFoldDB" id="M7MZZ2"/>
<feature type="active site" evidence="9 11">
    <location>
        <position position="758"/>
    </location>
</feature>
<evidence type="ECO:0000256" key="8">
    <source>
        <dbReference type="ARBA" id="ARBA00023016"/>
    </source>
</evidence>
<dbReference type="InterPro" id="IPR008269">
    <property type="entry name" value="Lon_proteolytic"/>
</dbReference>
<comment type="caution">
    <text evidence="17">The sequence shown here is derived from an EMBL/GenBank/DDBJ whole genome shotgun (WGS) entry which is preliminary data.</text>
</comment>
<comment type="catalytic activity">
    <reaction evidence="9 10 13">
        <text>Hydrolysis of proteins in presence of ATP.</text>
        <dbReference type="EC" id="3.4.21.53"/>
    </reaction>
</comment>
<dbReference type="InterPro" id="IPR003111">
    <property type="entry name" value="Lon_prtase_N"/>
</dbReference>
<dbReference type="InterPro" id="IPR027543">
    <property type="entry name" value="Lon_bac"/>
</dbReference>
<dbReference type="PROSITE" id="PS51787">
    <property type="entry name" value="LON_N"/>
    <property type="match status" value="1"/>
</dbReference>
<dbReference type="Proteomes" id="UP000011910">
    <property type="component" value="Unassembled WGS sequence"/>
</dbReference>
<dbReference type="STRING" id="1279009.ADICEAN_02867"/>
<evidence type="ECO:0000256" key="14">
    <source>
        <dbReference type="RuleBase" id="RU000591"/>
    </source>
</evidence>
<keyword evidence="4 9" id="KW-0547">Nucleotide-binding</keyword>
<keyword evidence="7 9" id="KW-0067">ATP-binding</keyword>
<dbReference type="InterPro" id="IPR004815">
    <property type="entry name" value="Lon_bac/euk-typ"/>
</dbReference>
<keyword evidence="3 9" id="KW-0645">Protease</keyword>
<name>M7MZZ2_9BACT</name>
<dbReference type="SUPFAM" id="SSF54211">
    <property type="entry name" value="Ribosomal protein S5 domain 2-like"/>
    <property type="match status" value="1"/>
</dbReference>
<evidence type="ECO:0000256" key="5">
    <source>
        <dbReference type="ARBA" id="ARBA00022801"/>
    </source>
</evidence>
<evidence type="ECO:0000256" key="4">
    <source>
        <dbReference type="ARBA" id="ARBA00022741"/>
    </source>
</evidence>
<comment type="function">
    <text evidence="9">ATP-dependent serine protease that mediates the selective degradation of mutant and abnormal proteins as well as certain short-lived regulatory proteins. Required for cellular homeostasis and for survival from DNA damage and developmental changes induced by stress. Degrades polypeptides processively to yield small peptide fragments that are 5 to 10 amino acids long. Binds to DNA in a double-stranded, site-specific manner.</text>
</comment>
<dbReference type="HAMAP" id="MF_01973">
    <property type="entry name" value="lon_bact"/>
    <property type="match status" value="1"/>
</dbReference>
<evidence type="ECO:0000256" key="9">
    <source>
        <dbReference type="HAMAP-Rule" id="MF_01973"/>
    </source>
</evidence>
<dbReference type="GO" id="GO:0043565">
    <property type="term" value="F:sequence-specific DNA binding"/>
    <property type="evidence" value="ECO:0007669"/>
    <property type="project" value="UniProtKB-UniRule"/>
</dbReference>
<reference evidence="17 18" key="1">
    <citation type="journal article" date="2013" name="Genome Announc.">
        <title>Draft Genome Sequence of Cesiribacter andamanensis Strain AMV16T, Isolated from a Soil Sample from a Mud Volcano in the Andaman Islands, India.</title>
        <authorList>
            <person name="Shivaji S."/>
            <person name="Ara S."/>
            <person name="Begum Z."/>
            <person name="Srinivas T.N."/>
            <person name="Singh A."/>
            <person name="Kumar Pinnaka A."/>
        </authorList>
    </citation>
    <scope>NUCLEOTIDE SEQUENCE [LARGE SCALE GENOMIC DNA]</scope>
    <source>
        <strain evidence="17 18">AMV16</strain>
    </source>
</reference>
<sequence length="826" mass="92991">MSNNYSPLKGTIVFDDYSSEDSDDLVQLITPDAGGELDDKSIPDELPILPVRNTVLFPGVVLPITVGRQKSIKLVKESYKKERLVGVVAQKKDTSEEPAFDEIYKTGTIAKIIKMLVLPDGNTTIIIQGKQRFAITEPVQEDPYLKAKVRLIKEKFPARESKETKALVTSLKDAAAKIIELNPEIPQEAQVALDNIESTPFLTHFLSSNINAEVADKQKLLEIDDGIRRATLLLKYMLKDIQMLEIKQEIHQKVHTDIDQQQRDYYLRQQIKVLQDELGQDSPDQEVEALRLRGAKKKWPEKVAKHFNKELDKVLRMNPMAAEYPVALSYSELLVELPWQEYTKDNFDLQRARKVLDKDHHGLEKVKERILEYLAVLKLKQDMKAPILCLYGPPGVGKTSLGKSVAKALGREYVRMSLGGVHDEAEIRGHRKTYVGAMPGKIVQNIKKAGSSNPVFILDEIDKVSSDFRGDPSSALLEVLDPEQNDSFQDNYLEVEYDLSKVLFIATANSLDTIQPALRDRMEIIEVTGYTLEEKLQIAKKHLIPKQKKENGVGLKLLQITDEAISAIIEGYTRESGVRHLERQLGKVVRYAAKSIAMEQEYHKKVLPKHLKEILGPEIFDNEEYQEHDYAGVVTGLAWTQFGGEILFIESSLSKGKGKLTLSGKLGDVMKESAMAALSYIRANAEEIGIDYRLFDKYDLHVHVPAGAVPKDGPSAGITMLTSMASAFTQRKVRDKLAMTGEITLRGKVLPVGGIKEKLLAAKRAGITDLIFCYKNRKDIEEINQRYLKGLNIHYVDRADEVLQIALMPQKVKGARQFELEDVKKD</sequence>
<dbReference type="PROSITE" id="PS51786">
    <property type="entry name" value="LON_PROTEOLYTIC"/>
    <property type="match status" value="1"/>
</dbReference>
<dbReference type="InterPro" id="IPR008268">
    <property type="entry name" value="Peptidase_S16_AS"/>
</dbReference>